<accession>A0A974DHW5</accession>
<feature type="transmembrane region" description="Helical" evidence="1">
    <location>
        <begin position="56"/>
        <end position="73"/>
    </location>
</feature>
<gene>
    <name evidence="2" type="ORF">XELAEV_18015374mg</name>
</gene>
<organism evidence="2 3">
    <name type="scientific">Xenopus laevis</name>
    <name type="common">African clawed frog</name>
    <dbReference type="NCBI Taxonomy" id="8355"/>
    <lineage>
        <taxon>Eukaryota</taxon>
        <taxon>Metazoa</taxon>
        <taxon>Chordata</taxon>
        <taxon>Craniata</taxon>
        <taxon>Vertebrata</taxon>
        <taxon>Euteleostomi</taxon>
        <taxon>Amphibia</taxon>
        <taxon>Batrachia</taxon>
        <taxon>Anura</taxon>
        <taxon>Pipoidea</taxon>
        <taxon>Pipidae</taxon>
        <taxon>Xenopodinae</taxon>
        <taxon>Xenopus</taxon>
        <taxon>Xenopus</taxon>
    </lineage>
</organism>
<dbReference type="AlphaFoldDB" id="A0A974DHW5"/>
<sequence length="88" mass="10853">MSMNQLLKYNEWILFFCLCLKPYAISFLMLMFCKMHAKYYTNCFLYSRRSTRLEKCMKNAIFCTSILLVHWYYSAFIYKYHSKYNQSI</sequence>
<reference evidence="3" key="1">
    <citation type="journal article" date="2016" name="Nature">
        <title>Genome evolution in the allotetraploid frog Xenopus laevis.</title>
        <authorList>
            <person name="Session A.M."/>
            <person name="Uno Y."/>
            <person name="Kwon T."/>
            <person name="Chapman J.A."/>
            <person name="Toyoda A."/>
            <person name="Takahashi S."/>
            <person name="Fukui A."/>
            <person name="Hikosaka A."/>
            <person name="Suzuki A."/>
            <person name="Kondo M."/>
            <person name="van Heeringen S.J."/>
            <person name="Quigley I."/>
            <person name="Heinz S."/>
            <person name="Ogino H."/>
            <person name="Ochi H."/>
            <person name="Hellsten U."/>
            <person name="Lyons J.B."/>
            <person name="Simakov O."/>
            <person name="Putnam N."/>
            <person name="Stites J."/>
            <person name="Kuroki Y."/>
            <person name="Tanaka T."/>
            <person name="Michiue T."/>
            <person name="Watanabe M."/>
            <person name="Bogdanovic O."/>
            <person name="Lister R."/>
            <person name="Georgiou G."/>
            <person name="Paranjpe S.S."/>
            <person name="van Kruijsbergen I."/>
            <person name="Shu S."/>
            <person name="Carlson J."/>
            <person name="Kinoshita T."/>
            <person name="Ohta Y."/>
            <person name="Mawaribuchi S."/>
            <person name="Jenkins J."/>
            <person name="Grimwood J."/>
            <person name="Schmutz J."/>
            <person name="Mitros T."/>
            <person name="Mozaffari S.V."/>
            <person name="Suzuki Y."/>
            <person name="Haramoto Y."/>
            <person name="Yamamoto T.S."/>
            <person name="Takagi C."/>
            <person name="Heald R."/>
            <person name="Miller K."/>
            <person name="Haudenschild C."/>
            <person name="Kitzman J."/>
            <person name="Nakayama T."/>
            <person name="Izutsu Y."/>
            <person name="Robert J."/>
            <person name="Fortriede J."/>
            <person name="Burns K."/>
            <person name="Lotay V."/>
            <person name="Karimi K."/>
            <person name="Yasuoka Y."/>
            <person name="Dichmann D.S."/>
            <person name="Flajnik M.F."/>
            <person name="Houston D.W."/>
            <person name="Shendure J."/>
            <person name="DuPasquier L."/>
            <person name="Vize P.D."/>
            <person name="Zorn A.M."/>
            <person name="Ito M."/>
            <person name="Marcotte E.M."/>
            <person name="Wallingford J.B."/>
            <person name="Ito Y."/>
            <person name="Asashima M."/>
            <person name="Ueno N."/>
            <person name="Matsuda Y."/>
            <person name="Veenstra G.J."/>
            <person name="Fujiyama A."/>
            <person name="Harland R.M."/>
            <person name="Taira M."/>
            <person name="Rokhsar D.S."/>
        </authorList>
    </citation>
    <scope>NUCLEOTIDE SEQUENCE [LARGE SCALE GENOMIC DNA]</scope>
    <source>
        <strain evidence="3">J</strain>
    </source>
</reference>
<evidence type="ECO:0000256" key="1">
    <source>
        <dbReference type="SAM" id="Phobius"/>
    </source>
</evidence>
<evidence type="ECO:0000313" key="3">
    <source>
        <dbReference type="Proteomes" id="UP000694892"/>
    </source>
</evidence>
<feature type="transmembrane region" description="Helical" evidence="1">
    <location>
        <begin position="12"/>
        <end position="35"/>
    </location>
</feature>
<protein>
    <submittedName>
        <fullName evidence="2">Uncharacterized protein</fullName>
    </submittedName>
</protein>
<keyword evidence="1" id="KW-0472">Membrane</keyword>
<proteinExistence type="predicted"/>
<keyword evidence="1" id="KW-0812">Transmembrane</keyword>
<dbReference type="Proteomes" id="UP000694892">
    <property type="component" value="Chromosome 2S"/>
</dbReference>
<dbReference type="EMBL" id="CM004469">
    <property type="protein sequence ID" value="OCT92318.1"/>
    <property type="molecule type" value="Genomic_DNA"/>
</dbReference>
<evidence type="ECO:0000313" key="2">
    <source>
        <dbReference type="EMBL" id="OCT92318.1"/>
    </source>
</evidence>
<name>A0A974DHW5_XENLA</name>
<keyword evidence="1" id="KW-1133">Transmembrane helix</keyword>